<evidence type="ECO:0008006" key="9">
    <source>
        <dbReference type="Google" id="ProtNLM"/>
    </source>
</evidence>
<feature type="transmembrane region" description="Helical" evidence="6">
    <location>
        <begin position="129"/>
        <end position="147"/>
    </location>
</feature>
<comment type="similarity">
    <text evidence="2 6">Belongs to the peroxisomal membrane protein PXMP2/4 family.</text>
</comment>
<keyword evidence="5 6" id="KW-0472">Membrane</keyword>
<dbReference type="OrthoDB" id="430207at2759"/>
<organism evidence="7 8">
    <name type="scientific">Meira miltonrushii</name>
    <dbReference type="NCBI Taxonomy" id="1280837"/>
    <lineage>
        <taxon>Eukaryota</taxon>
        <taxon>Fungi</taxon>
        <taxon>Dikarya</taxon>
        <taxon>Basidiomycota</taxon>
        <taxon>Ustilaginomycotina</taxon>
        <taxon>Exobasidiomycetes</taxon>
        <taxon>Exobasidiales</taxon>
        <taxon>Brachybasidiaceae</taxon>
        <taxon>Meira</taxon>
    </lineage>
</organism>
<accession>A0A316VK71</accession>
<keyword evidence="3 6" id="KW-0812">Transmembrane</keyword>
<proteinExistence type="inferred from homology"/>
<dbReference type="GO" id="GO:0005739">
    <property type="term" value="C:mitochondrion"/>
    <property type="evidence" value="ECO:0007669"/>
    <property type="project" value="TreeGrafter"/>
</dbReference>
<dbReference type="InParanoid" id="A0A316VK71"/>
<evidence type="ECO:0000256" key="4">
    <source>
        <dbReference type="ARBA" id="ARBA00022989"/>
    </source>
</evidence>
<evidence type="ECO:0000256" key="3">
    <source>
        <dbReference type="ARBA" id="ARBA00022692"/>
    </source>
</evidence>
<evidence type="ECO:0000313" key="7">
    <source>
        <dbReference type="EMBL" id="PWN37982.1"/>
    </source>
</evidence>
<protein>
    <recommendedName>
        <fullName evidence="9">Protein SYM1</fullName>
    </recommendedName>
</protein>
<keyword evidence="8" id="KW-1185">Reference proteome</keyword>
<evidence type="ECO:0000256" key="5">
    <source>
        <dbReference type="ARBA" id="ARBA00023136"/>
    </source>
</evidence>
<dbReference type="PANTHER" id="PTHR11266">
    <property type="entry name" value="PEROXISOMAL MEMBRANE PROTEIN 2, PXMP2 MPV17"/>
    <property type="match status" value="1"/>
</dbReference>
<name>A0A316VK71_9BASI</name>
<dbReference type="GO" id="GO:0016020">
    <property type="term" value="C:membrane"/>
    <property type="evidence" value="ECO:0007669"/>
    <property type="project" value="UniProtKB-SubCell"/>
</dbReference>
<dbReference type="PANTHER" id="PTHR11266:SF17">
    <property type="entry name" value="PROTEIN MPV17"/>
    <property type="match status" value="1"/>
</dbReference>
<feature type="transmembrane region" description="Helical" evidence="6">
    <location>
        <begin position="49"/>
        <end position="68"/>
    </location>
</feature>
<dbReference type="InterPro" id="IPR007248">
    <property type="entry name" value="Mpv17_PMP22"/>
</dbReference>
<evidence type="ECO:0000313" key="8">
    <source>
        <dbReference type="Proteomes" id="UP000245771"/>
    </source>
</evidence>
<gene>
    <name evidence="7" type="ORF">FA14DRAFT_142713</name>
</gene>
<sequence length="212" mass="23155">MASFQRFLQATTATLPRQCASAGILFATGDCIAQQVVEKKGSKHDIIRTARLTAYGGLIFSPIAAFWLGKVLERVPYKGLAGTVTKVALDQSIAAPSLLALFFTSTTLMEGKSLDDVKVKLQKSYWSTLLTSWAVWIPVQSINMAFVPPPQRLLFVNVVSIFWNTFLALVASGGGPGESQRDEANLELGKLPSHVKDQLPQLRMEGKAAKMW</sequence>
<dbReference type="Pfam" id="PF04117">
    <property type="entry name" value="Mpv17_PMP22"/>
    <property type="match status" value="1"/>
</dbReference>
<comment type="subcellular location">
    <subcellularLocation>
        <location evidence="1">Membrane</location>
        <topology evidence="1">Multi-pass membrane protein</topology>
    </subcellularLocation>
</comment>
<dbReference type="GeneID" id="37018964"/>
<evidence type="ECO:0000256" key="2">
    <source>
        <dbReference type="ARBA" id="ARBA00006824"/>
    </source>
</evidence>
<feature type="transmembrane region" description="Helical" evidence="6">
    <location>
        <begin position="153"/>
        <end position="171"/>
    </location>
</feature>
<dbReference type="RefSeq" id="XP_025358284.1">
    <property type="nucleotide sequence ID" value="XM_025497183.1"/>
</dbReference>
<reference evidence="7 8" key="1">
    <citation type="journal article" date="2018" name="Mol. Biol. Evol.">
        <title>Broad Genomic Sampling Reveals a Smut Pathogenic Ancestry of the Fungal Clade Ustilaginomycotina.</title>
        <authorList>
            <person name="Kijpornyongpan T."/>
            <person name="Mondo S.J."/>
            <person name="Barry K."/>
            <person name="Sandor L."/>
            <person name="Lee J."/>
            <person name="Lipzen A."/>
            <person name="Pangilinan J."/>
            <person name="LaButti K."/>
            <person name="Hainaut M."/>
            <person name="Henrissat B."/>
            <person name="Grigoriev I.V."/>
            <person name="Spatafora J.W."/>
            <person name="Aime M.C."/>
        </authorList>
    </citation>
    <scope>NUCLEOTIDE SEQUENCE [LARGE SCALE GENOMIC DNA]</scope>
    <source>
        <strain evidence="7 8">MCA 3882</strain>
    </source>
</reference>
<dbReference type="Proteomes" id="UP000245771">
    <property type="component" value="Unassembled WGS sequence"/>
</dbReference>
<dbReference type="AlphaFoldDB" id="A0A316VK71"/>
<evidence type="ECO:0000256" key="1">
    <source>
        <dbReference type="ARBA" id="ARBA00004141"/>
    </source>
</evidence>
<dbReference type="EMBL" id="KZ819602">
    <property type="protein sequence ID" value="PWN37982.1"/>
    <property type="molecule type" value="Genomic_DNA"/>
</dbReference>
<evidence type="ECO:0000256" key="6">
    <source>
        <dbReference type="RuleBase" id="RU363053"/>
    </source>
</evidence>
<keyword evidence="4 6" id="KW-1133">Transmembrane helix</keyword>
<dbReference type="STRING" id="1280837.A0A316VK71"/>